<comment type="similarity">
    <text evidence="3">Belongs to the krueppel C2H2-type zinc-finger protein family.</text>
</comment>
<dbReference type="GO" id="GO:0006355">
    <property type="term" value="P:regulation of DNA-templated transcription"/>
    <property type="evidence" value="ECO:0007669"/>
    <property type="project" value="UniProtKB-ARBA"/>
</dbReference>
<dbReference type="PANTHER" id="PTHR16515">
    <property type="entry name" value="PR DOMAIN ZINC FINGER PROTEIN"/>
    <property type="match status" value="1"/>
</dbReference>
<feature type="binding site" evidence="13">
    <location>
        <position position="15"/>
    </location>
    <ligand>
        <name>Zn(2+)</name>
        <dbReference type="ChEBI" id="CHEBI:29105"/>
    </ligand>
</feature>
<feature type="domain" description="ZAD" evidence="16">
    <location>
        <begin position="10"/>
        <end position="85"/>
    </location>
</feature>
<evidence type="ECO:0000256" key="3">
    <source>
        <dbReference type="ARBA" id="ARBA00006991"/>
    </source>
</evidence>
<comment type="subcellular location">
    <subcellularLocation>
        <location evidence="2">Nucleus</location>
    </subcellularLocation>
</comment>
<dbReference type="OrthoDB" id="427030at2759"/>
<dbReference type="Gene3D" id="3.40.1800.20">
    <property type="match status" value="1"/>
</dbReference>
<dbReference type="GO" id="GO:0000785">
    <property type="term" value="C:chromatin"/>
    <property type="evidence" value="ECO:0007669"/>
    <property type="project" value="UniProtKB-ARBA"/>
</dbReference>
<protein>
    <submittedName>
        <fullName evidence="17">Uncharacterized protein</fullName>
    </submittedName>
</protein>
<evidence type="ECO:0000256" key="14">
    <source>
        <dbReference type="SAM" id="MobiDB-lite"/>
    </source>
</evidence>
<comment type="function">
    <text evidence="1">May be involved in transcriptional regulation.</text>
</comment>
<dbReference type="PROSITE" id="PS50157">
    <property type="entry name" value="ZINC_FINGER_C2H2_2"/>
    <property type="match status" value="11"/>
</dbReference>
<dbReference type="Proteomes" id="UP000639338">
    <property type="component" value="Unassembled WGS sequence"/>
</dbReference>
<dbReference type="InterPro" id="IPR013087">
    <property type="entry name" value="Znf_C2H2_type"/>
</dbReference>
<dbReference type="SMART" id="SM00868">
    <property type="entry name" value="zf-AD"/>
    <property type="match status" value="1"/>
</dbReference>
<dbReference type="SMART" id="SM00355">
    <property type="entry name" value="ZnF_C2H2"/>
    <property type="match status" value="12"/>
</dbReference>
<dbReference type="FunFam" id="3.30.160.60:FF:002343">
    <property type="entry name" value="Zinc finger protein 33A"/>
    <property type="match status" value="1"/>
</dbReference>
<dbReference type="PANTHER" id="PTHR16515:SF58">
    <property type="entry name" value="ZINC FINGER PROTEIN 22"/>
    <property type="match status" value="1"/>
</dbReference>
<evidence type="ECO:0000256" key="9">
    <source>
        <dbReference type="ARBA" id="ARBA00023125"/>
    </source>
</evidence>
<evidence type="ECO:0000259" key="16">
    <source>
        <dbReference type="PROSITE" id="PS51915"/>
    </source>
</evidence>
<dbReference type="FunFam" id="3.30.160.60:FF:001266">
    <property type="entry name" value="Zinc finger protein 662"/>
    <property type="match status" value="1"/>
</dbReference>
<evidence type="ECO:0000259" key="15">
    <source>
        <dbReference type="PROSITE" id="PS50157"/>
    </source>
</evidence>
<accession>A0A835CQB7</accession>
<gene>
    <name evidence="17" type="ORF">HCN44_008692</name>
</gene>
<keyword evidence="5" id="KW-0677">Repeat</keyword>
<dbReference type="SUPFAM" id="SSF57716">
    <property type="entry name" value="Glucocorticoid receptor-like (DNA-binding domain)"/>
    <property type="match status" value="1"/>
</dbReference>
<evidence type="ECO:0000256" key="13">
    <source>
        <dbReference type="PROSITE-ProRule" id="PRU01263"/>
    </source>
</evidence>
<evidence type="ECO:0000256" key="11">
    <source>
        <dbReference type="ARBA" id="ARBA00023242"/>
    </source>
</evidence>
<feature type="domain" description="C2H2-type" evidence="15">
    <location>
        <begin position="311"/>
        <end position="338"/>
    </location>
</feature>
<dbReference type="Gene3D" id="3.30.160.60">
    <property type="entry name" value="Classic Zinc Finger"/>
    <property type="match status" value="10"/>
</dbReference>
<dbReference type="GO" id="GO:0043565">
    <property type="term" value="F:sequence-specific DNA binding"/>
    <property type="evidence" value="ECO:0007669"/>
    <property type="project" value="UniProtKB-ARBA"/>
</dbReference>
<feature type="domain" description="C2H2-type" evidence="15">
    <location>
        <begin position="626"/>
        <end position="653"/>
    </location>
</feature>
<keyword evidence="6 12" id="KW-0863">Zinc-finger</keyword>
<feature type="binding site" evidence="13">
    <location>
        <position position="58"/>
    </location>
    <ligand>
        <name>Zn(2+)</name>
        <dbReference type="ChEBI" id="CHEBI:29105"/>
    </ligand>
</feature>
<evidence type="ECO:0000313" key="17">
    <source>
        <dbReference type="EMBL" id="KAF7990018.1"/>
    </source>
</evidence>
<dbReference type="SUPFAM" id="SSF57667">
    <property type="entry name" value="beta-beta-alpha zinc fingers"/>
    <property type="match status" value="7"/>
</dbReference>
<reference evidence="17 18" key="1">
    <citation type="submission" date="2020-08" db="EMBL/GenBank/DDBJ databases">
        <title>Aphidius gifuensis genome sequencing and assembly.</title>
        <authorList>
            <person name="Du Z."/>
        </authorList>
    </citation>
    <scope>NUCLEOTIDE SEQUENCE [LARGE SCALE GENOMIC DNA]</scope>
    <source>
        <strain evidence="17">YNYX2018</strain>
        <tissue evidence="17">Adults</tissue>
    </source>
</reference>
<feature type="domain" description="C2H2-type" evidence="15">
    <location>
        <begin position="426"/>
        <end position="453"/>
    </location>
</feature>
<dbReference type="FunFam" id="3.30.160.60:FF:000690">
    <property type="entry name" value="Zinc finger protein 354C"/>
    <property type="match status" value="1"/>
</dbReference>
<feature type="domain" description="C2H2-type" evidence="15">
    <location>
        <begin position="542"/>
        <end position="569"/>
    </location>
</feature>
<sequence>MADTNLYNSTICRLCGENNTNGEFLYTFENEESDLSSMINRYLPIKINNDGKLPRTICPGCNIQLEATVQFFERMIKGQEKIREIWKCQLEEEKKKARERLCIVDDNNIEKENKYLSENLFIKVLPDGSIFSADHDISLKIQGLEKPKRKRGRPPKVKIEKIITETEKAPPIIPVNEFESQDDDEKQEDDDEFDCEGRKRRRRKAPKRYSEAVQGKELERIFKEEGVIDNDDDGVVEDDDDEDDLDNNVNEANSEHDVRTEQHENITIPNDNEEIIGHLETQDGKDLGKFVTFNRNRGRGRPKLHRRKAKYTCSICQKRFAQRSRYITHKISHKQMKPVNDNEETNAYIDNEELLTKEKNNEYVLNDDTSAERGIDNDESVDLNNSNEYEIIDELDKTYDCYKCDKQYTTNELLDEHLLTDHPDNLTCTYCNETFQYELNLKGHLLTHENEKLEKNYSCDICGKVLNHPSSVIYHKEAEHNDGRRFVCNKCNKSFKHKQLLQRHQLVHSDDRPYTCKSCGAKFKTKANLINHGYTHTGEKKYTCEICDQQFAHKTSLTLHRRWHNGEKPFSCKICNKGFSQNGNLQEHLRIHTGEKPYSCDECDRKFTTSSQFKLHQKRHTGERPWQCDYCPKSFLHKDTWKCHVRRHTDDRPFQCSQCNKKFTEQWALKKHLRLHTGEKPYTCDICDKKFADCSNLTKHKKVHRDNNKLIEQNSNDKIINDDGTIWQVIPDPQIDVDNNQYLNNEQFIQTDDASEDKTSRFVYLSFPDPDSPSKSKTMNLNMIDDNDHADDAIDDDDDDNNTTVIDESLTNLDNIDKESIEDELNDKIDFSDPNLHLEITDEHGNPISITMQDAQHLFNGGQWTNGQIIKIQSDNVSGELCQDFDIHDSEEINFNNQHDELIQHDDKVIVDNGNHDGDDLDAVANVVQQLDDSNEAISITGDEQAYAIITQNGETYPVDTNSIDCNGEYMSID</sequence>
<evidence type="ECO:0000313" key="18">
    <source>
        <dbReference type="Proteomes" id="UP000639338"/>
    </source>
</evidence>
<dbReference type="PROSITE" id="PS51915">
    <property type="entry name" value="ZAD"/>
    <property type="match status" value="1"/>
</dbReference>
<evidence type="ECO:0000256" key="7">
    <source>
        <dbReference type="ARBA" id="ARBA00022833"/>
    </source>
</evidence>
<dbReference type="GO" id="GO:0040029">
    <property type="term" value="P:epigenetic regulation of gene expression"/>
    <property type="evidence" value="ECO:0007669"/>
    <property type="project" value="UniProtKB-ARBA"/>
</dbReference>
<dbReference type="EMBL" id="JACMRX010000005">
    <property type="protein sequence ID" value="KAF7990018.1"/>
    <property type="molecule type" value="Genomic_DNA"/>
</dbReference>
<dbReference type="FunFam" id="3.30.160.60:FF:000557">
    <property type="entry name" value="zinc finger and SCAN domain-containing protein 29"/>
    <property type="match status" value="1"/>
</dbReference>
<dbReference type="FunFam" id="3.30.160.60:FF:000145">
    <property type="entry name" value="Zinc finger protein 574"/>
    <property type="match status" value="1"/>
</dbReference>
<feature type="domain" description="C2H2-type" evidence="15">
    <location>
        <begin position="514"/>
        <end position="541"/>
    </location>
</feature>
<feature type="domain" description="C2H2-type" evidence="15">
    <location>
        <begin position="570"/>
        <end position="597"/>
    </location>
</feature>
<proteinExistence type="inferred from homology"/>
<dbReference type="GO" id="GO:0005634">
    <property type="term" value="C:nucleus"/>
    <property type="evidence" value="ECO:0007669"/>
    <property type="project" value="UniProtKB-SubCell"/>
</dbReference>
<organism evidence="17 18">
    <name type="scientific">Aphidius gifuensis</name>
    <name type="common">Parasitoid wasp</name>
    <dbReference type="NCBI Taxonomy" id="684658"/>
    <lineage>
        <taxon>Eukaryota</taxon>
        <taxon>Metazoa</taxon>
        <taxon>Ecdysozoa</taxon>
        <taxon>Arthropoda</taxon>
        <taxon>Hexapoda</taxon>
        <taxon>Insecta</taxon>
        <taxon>Pterygota</taxon>
        <taxon>Neoptera</taxon>
        <taxon>Endopterygota</taxon>
        <taxon>Hymenoptera</taxon>
        <taxon>Apocrita</taxon>
        <taxon>Ichneumonoidea</taxon>
        <taxon>Braconidae</taxon>
        <taxon>Aphidiinae</taxon>
        <taxon>Aphidius</taxon>
    </lineage>
</organism>
<feature type="compositionally biased region" description="Basic residues" evidence="14">
    <location>
        <begin position="198"/>
        <end position="207"/>
    </location>
</feature>
<feature type="region of interest" description="Disordered" evidence="14">
    <location>
        <begin position="164"/>
        <end position="212"/>
    </location>
</feature>
<keyword evidence="8" id="KW-0805">Transcription regulation</keyword>
<dbReference type="InterPro" id="IPR050331">
    <property type="entry name" value="Zinc_finger"/>
</dbReference>
<feature type="binding site" evidence="13">
    <location>
        <position position="61"/>
    </location>
    <ligand>
        <name>Zn(2+)</name>
        <dbReference type="ChEBI" id="CHEBI:29105"/>
    </ligand>
</feature>
<feature type="domain" description="C2H2-type" evidence="15">
    <location>
        <begin position="598"/>
        <end position="625"/>
    </location>
</feature>
<comment type="caution">
    <text evidence="17">The sequence shown here is derived from an EMBL/GenBank/DDBJ whole genome shotgun (WGS) entry which is preliminary data.</text>
</comment>
<keyword evidence="7 13" id="KW-0862">Zinc</keyword>
<evidence type="ECO:0000256" key="12">
    <source>
        <dbReference type="PROSITE-ProRule" id="PRU00042"/>
    </source>
</evidence>
<dbReference type="AlphaFoldDB" id="A0A835CQB7"/>
<evidence type="ECO:0000256" key="8">
    <source>
        <dbReference type="ARBA" id="ARBA00023015"/>
    </source>
</evidence>
<dbReference type="GO" id="GO:0008270">
    <property type="term" value="F:zinc ion binding"/>
    <property type="evidence" value="ECO:0007669"/>
    <property type="project" value="UniProtKB-UniRule"/>
</dbReference>
<dbReference type="InterPro" id="IPR036236">
    <property type="entry name" value="Znf_C2H2_sf"/>
</dbReference>
<name>A0A835CQB7_APHGI</name>
<dbReference type="Pfam" id="PF07776">
    <property type="entry name" value="zf-AD"/>
    <property type="match status" value="1"/>
</dbReference>
<evidence type="ECO:0000256" key="2">
    <source>
        <dbReference type="ARBA" id="ARBA00004123"/>
    </source>
</evidence>
<evidence type="ECO:0000256" key="5">
    <source>
        <dbReference type="ARBA" id="ARBA00022737"/>
    </source>
</evidence>
<dbReference type="InterPro" id="IPR012934">
    <property type="entry name" value="Znf_AD"/>
</dbReference>
<evidence type="ECO:0000256" key="10">
    <source>
        <dbReference type="ARBA" id="ARBA00023163"/>
    </source>
</evidence>
<keyword evidence="18" id="KW-1185">Reference proteome</keyword>
<keyword evidence="10" id="KW-0804">Transcription</keyword>
<dbReference type="GO" id="GO:0003682">
    <property type="term" value="F:chromatin binding"/>
    <property type="evidence" value="ECO:0007669"/>
    <property type="project" value="UniProtKB-ARBA"/>
</dbReference>
<dbReference type="Pfam" id="PF13912">
    <property type="entry name" value="zf-C2H2_6"/>
    <property type="match status" value="1"/>
</dbReference>
<feature type="domain" description="C2H2-type" evidence="15">
    <location>
        <begin position="682"/>
        <end position="709"/>
    </location>
</feature>
<dbReference type="Pfam" id="PF00096">
    <property type="entry name" value="zf-C2H2"/>
    <property type="match status" value="7"/>
</dbReference>
<dbReference type="PROSITE" id="PS00028">
    <property type="entry name" value="ZINC_FINGER_C2H2_1"/>
    <property type="match status" value="12"/>
</dbReference>
<evidence type="ECO:0000256" key="4">
    <source>
        <dbReference type="ARBA" id="ARBA00022723"/>
    </source>
</evidence>
<keyword evidence="4 13" id="KW-0479">Metal-binding</keyword>
<feature type="domain" description="C2H2-type" evidence="15">
    <location>
        <begin position="457"/>
        <end position="485"/>
    </location>
</feature>
<feature type="compositionally biased region" description="Acidic residues" evidence="14">
    <location>
        <begin position="179"/>
        <end position="194"/>
    </location>
</feature>
<feature type="domain" description="C2H2-type" evidence="15">
    <location>
        <begin position="654"/>
        <end position="681"/>
    </location>
</feature>
<dbReference type="FunFam" id="3.30.160.60:FF:002711">
    <property type="entry name" value="Zinc finger protein 16"/>
    <property type="match status" value="1"/>
</dbReference>
<evidence type="ECO:0000256" key="1">
    <source>
        <dbReference type="ARBA" id="ARBA00003767"/>
    </source>
</evidence>
<dbReference type="FunFam" id="3.30.160.60:FF:001156">
    <property type="entry name" value="Zinc finger protein 407"/>
    <property type="match status" value="1"/>
</dbReference>
<feature type="domain" description="C2H2-type" evidence="15">
    <location>
        <begin position="486"/>
        <end position="513"/>
    </location>
</feature>
<evidence type="ECO:0000256" key="6">
    <source>
        <dbReference type="ARBA" id="ARBA00022771"/>
    </source>
</evidence>
<keyword evidence="9" id="KW-0238">DNA-binding</keyword>
<feature type="binding site" evidence="13">
    <location>
        <position position="12"/>
    </location>
    <ligand>
        <name>Zn(2+)</name>
        <dbReference type="ChEBI" id="CHEBI:29105"/>
    </ligand>
</feature>
<keyword evidence="11" id="KW-0539">Nucleus</keyword>